<dbReference type="AlphaFoldDB" id="A0A2L2X9L2"/>
<evidence type="ECO:0000313" key="2">
    <source>
        <dbReference type="EMBL" id="GBF32828.1"/>
    </source>
</evidence>
<feature type="domain" description="SipL SPOCS" evidence="1">
    <location>
        <begin position="92"/>
        <end position="133"/>
    </location>
</feature>
<dbReference type="InterPro" id="IPR024300">
    <property type="entry name" value="SipL_SPOCS_dom"/>
</dbReference>
<evidence type="ECO:0000313" key="3">
    <source>
        <dbReference type="Proteomes" id="UP000239549"/>
    </source>
</evidence>
<evidence type="ECO:0000259" key="1">
    <source>
        <dbReference type="Pfam" id="PF12673"/>
    </source>
</evidence>
<dbReference type="OrthoDB" id="1785142at2"/>
<accession>A0A2L2X9L2</accession>
<dbReference type="Proteomes" id="UP000239549">
    <property type="component" value="Unassembled WGS sequence"/>
</dbReference>
<proteinExistence type="predicted"/>
<dbReference type="SUPFAM" id="SSF49785">
    <property type="entry name" value="Galactose-binding domain-like"/>
    <property type="match status" value="1"/>
</dbReference>
<sequence length="353" mass="40042">MPIEYNMPVPEMLRCMKVKLPLVLADVEAQVEVDSTKHMPELCKKVDHIDVWVKDLEADPVFIHEDESNWSISFSKKWPNHCCEKPGRAFVKKVIVHGTLHKQIYYVNQNDQVMHVAEDVPFTKMIELDEPEPVIDVDDVVAMFHKSKVDITWDLVRPTRLQQIGVIIVRVKVVEERQIFIAVCPPAEECPRVNLLRDPSFEQWIGDIPVAWGAVNVARVSDNPHSGSYAVRLGSNTGAQAAVFQIVRKVRPRHSYRLCFWARRGTLLGVTPNCDFIVTASVVYYDAEGNVLVNLQHEWDDTTIGTAYTQLCFDAGPPPEEVSYAQVFIAFRPEANNNSCFVVIDDASLTCLR</sequence>
<organism evidence="2 3">
    <name type="scientific">Desulfocucumis palustris</name>
    <dbReference type="NCBI Taxonomy" id="1898651"/>
    <lineage>
        <taxon>Bacteria</taxon>
        <taxon>Bacillati</taxon>
        <taxon>Bacillota</taxon>
        <taxon>Clostridia</taxon>
        <taxon>Eubacteriales</taxon>
        <taxon>Desulfocucumaceae</taxon>
        <taxon>Desulfocucumis</taxon>
    </lineage>
</organism>
<dbReference type="Pfam" id="PF12673">
    <property type="entry name" value="SipL"/>
    <property type="match status" value="1"/>
</dbReference>
<dbReference type="InterPro" id="IPR008979">
    <property type="entry name" value="Galactose-bd-like_sf"/>
</dbReference>
<dbReference type="Gene3D" id="2.60.120.260">
    <property type="entry name" value="Galactose-binding domain-like"/>
    <property type="match status" value="1"/>
</dbReference>
<keyword evidence="3" id="KW-1185">Reference proteome</keyword>
<protein>
    <recommendedName>
        <fullName evidence="1">SipL SPOCS domain-containing protein</fullName>
    </recommendedName>
</protein>
<gene>
    <name evidence="2" type="ORF">DCCM_1024</name>
</gene>
<dbReference type="RefSeq" id="WP_104371306.1">
    <property type="nucleotide sequence ID" value="NZ_BFAV01000060.1"/>
</dbReference>
<name>A0A2L2X9L2_9FIRM</name>
<dbReference type="EMBL" id="BFAV01000060">
    <property type="protein sequence ID" value="GBF32828.1"/>
    <property type="molecule type" value="Genomic_DNA"/>
</dbReference>
<reference evidence="3" key="1">
    <citation type="submission" date="2018-02" db="EMBL/GenBank/DDBJ databases">
        <title>Genome sequence of Desulfocucumis palustris strain NAW-5.</title>
        <authorList>
            <person name="Watanabe M."/>
            <person name="Kojima H."/>
            <person name="Fukui M."/>
        </authorList>
    </citation>
    <scope>NUCLEOTIDE SEQUENCE [LARGE SCALE GENOMIC DNA]</scope>
    <source>
        <strain evidence="3">NAW-5</strain>
    </source>
</reference>
<comment type="caution">
    <text evidence="2">The sequence shown here is derived from an EMBL/GenBank/DDBJ whole genome shotgun (WGS) entry which is preliminary data.</text>
</comment>